<feature type="region of interest" description="Disordered" evidence="1">
    <location>
        <begin position="1"/>
        <end position="33"/>
    </location>
</feature>
<evidence type="ECO:0000256" key="1">
    <source>
        <dbReference type="SAM" id="MobiDB-lite"/>
    </source>
</evidence>
<accession>A0A1R3HEW6</accession>
<dbReference type="Proteomes" id="UP000188268">
    <property type="component" value="Unassembled WGS sequence"/>
</dbReference>
<name>A0A1R3HEW6_COCAP</name>
<gene>
    <name evidence="2" type="ORF">CCACVL1_19771</name>
</gene>
<dbReference type="EMBL" id="AWWV01012137">
    <property type="protein sequence ID" value="OMO68906.1"/>
    <property type="molecule type" value="Genomic_DNA"/>
</dbReference>
<feature type="compositionally biased region" description="Pro residues" evidence="1">
    <location>
        <begin position="12"/>
        <end position="21"/>
    </location>
</feature>
<evidence type="ECO:0000313" key="3">
    <source>
        <dbReference type="Proteomes" id="UP000188268"/>
    </source>
</evidence>
<organism evidence="2 3">
    <name type="scientific">Corchorus capsularis</name>
    <name type="common">Jute</name>
    <dbReference type="NCBI Taxonomy" id="210143"/>
    <lineage>
        <taxon>Eukaryota</taxon>
        <taxon>Viridiplantae</taxon>
        <taxon>Streptophyta</taxon>
        <taxon>Embryophyta</taxon>
        <taxon>Tracheophyta</taxon>
        <taxon>Spermatophyta</taxon>
        <taxon>Magnoliopsida</taxon>
        <taxon>eudicotyledons</taxon>
        <taxon>Gunneridae</taxon>
        <taxon>Pentapetalae</taxon>
        <taxon>rosids</taxon>
        <taxon>malvids</taxon>
        <taxon>Malvales</taxon>
        <taxon>Malvaceae</taxon>
        <taxon>Grewioideae</taxon>
        <taxon>Apeibeae</taxon>
        <taxon>Corchorus</taxon>
    </lineage>
</organism>
<comment type="caution">
    <text evidence="2">The sequence shown here is derived from an EMBL/GenBank/DDBJ whole genome shotgun (WGS) entry which is preliminary data.</text>
</comment>
<dbReference type="AlphaFoldDB" id="A0A1R3HEW6"/>
<reference evidence="2 3" key="1">
    <citation type="submission" date="2013-09" db="EMBL/GenBank/DDBJ databases">
        <title>Corchorus capsularis genome sequencing.</title>
        <authorList>
            <person name="Alam M."/>
            <person name="Haque M.S."/>
            <person name="Islam M.S."/>
            <person name="Emdad E.M."/>
            <person name="Islam M.M."/>
            <person name="Ahmed B."/>
            <person name="Halim A."/>
            <person name="Hossen Q.M.M."/>
            <person name="Hossain M.Z."/>
            <person name="Ahmed R."/>
            <person name="Khan M.M."/>
            <person name="Islam R."/>
            <person name="Rashid M.M."/>
            <person name="Khan S.A."/>
            <person name="Rahman M.S."/>
            <person name="Alam M."/>
        </authorList>
    </citation>
    <scope>NUCLEOTIDE SEQUENCE [LARGE SCALE GENOMIC DNA]</scope>
    <source>
        <strain evidence="3">cv. CVL-1</strain>
        <tissue evidence="2">Whole seedling</tissue>
    </source>
</reference>
<sequence>MQQRPQALPPIAQAPPPPPLATPCWRATNDPRA</sequence>
<keyword evidence="3" id="KW-1185">Reference proteome</keyword>
<dbReference type="Gramene" id="OMO68906">
    <property type="protein sequence ID" value="OMO68906"/>
    <property type="gene ID" value="CCACVL1_19771"/>
</dbReference>
<evidence type="ECO:0000313" key="2">
    <source>
        <dbReference type="EMBL" id="OMO68906.1"/>
    </source>
</evidence>
<protein>
    <submittedName>
        <fullName evidence="2">Uncharacterized protein</fullName>
    </submittedName>
</protein>
<proteinExistence type="predicted"/>
<feature type="compositionally biased region" description="Low complexity" evidence="1">
    <location>
        <begin position="1"/>
        <end position="11"/>
    </location>
</feature>